<dbReference type="Gene3D" id="1.25.40.10">
    <property type="entry name" value="Tetratricopeptide repeat domain"/>
    <property type="match status" value="2"/>
</dbReference>
<dbReference type="SUPFAM" id="SSF48452">
    <property type="entry name" value="TPR-like"/>
    <property type="match status" value="2"/>
</dbReference>
<accession>A0AAU9DFY1</accession>
<dbReference type="InterPro" id="IPR019734">
    <property type="entry name" value="TPR_rpt"/>
</dbReference>
<dbReference type="Pfam" id="PF13174">
    <property type="entry name" value="TPR_6"/>
    <property type="match status" value="1"/>
</dbReference>
<dbReference type="RefSeq" id="WP_307903969.1">
    <property type="nucleotide sequence ID" value="NZ_AP027059.1"/>
</dbReference>
<organism evidence="2 3">
    <name type="scientific">Haliovirga abyssi</name>
    <dbReference type="NCBI Taxonomy" id="2996794"/>
    <lineage>
        <taxon>Bacteria</taxon>
        <taxon>Fusobacteriati</taxon>
        <taxon>Fusobacteriota</taxon>
        <taxon>Fusobacteriia</taxon>
        <taxon>Fusobacteriales</taxon>
        <taxon>Haliovirgaceae</taxon>
        <taxon>Haliovirga</taxon>
    </lineage>
</organism>
<dbReference type="KEGG" id="haby:HLVA_16970"/>
<evidence type="ECO:0000313" key="3">
    <source>
        <dbReference type="Proteomes" id="UP001321582"/>
    </source>
</evidence>
<evidence type="ECO:0008006" key="4">
    <source>
        <dbReference type="Google" id="ProtNLM"/>
    </source>
</evidence>
<feature type="transmembrane region" description="Helical" evidence="1">
    <location>
        <begin position="7"/>
        <end position="24"/>
    </location>
</feature>
<keyword evidence="1" id="KW-0472">Membrane</keyword>
<reference evidence="2 3" key="1">
    <citation type="submission" date="2022-11" db="EMBL/GenBank/DDBJ databases">
        <title>Haliovirga abyssi gen. nov., sp. nov., a mesophilic fermentative bacterium isolated from the Iheya North hydrothermal field and the proposal of Haliovirgaceae fam. nov.</title>
        <authorList>
            <person name="Miyazaki U."/>
            <person name="Tame A."/>
            <person name="Miyazaki J."/>
            <person name="Takai K."/>
            <person name="Sawayama S."/>
            <person name="Kitajima M."/>
            <person name="Okamoto A."/>
            <person name="Nakagawa S."/>
        </authorList>
    </citation>
    <scope>NUCLEOTIDE SEQUENCE [LARGE SCALE GENOMIC DNA]</scope>
    <source>
        <strain evidence="2 3">IC12</strain>
    </source>
</reference>
<name>A0AAU9DFY1_9FUSO</name>
<keyword evidence="1" id="KW-0812">Transmembrane</keyword>
<evidence type="ECO:0000256" key="1">
    <source>
        <dbReference type="SAM" id="Phobius"/>
    </source>
</evidence>
<sequence>MKNIKNKTAYILFPILIILIFITINRNKVYRTGESLWHDIFLKNREKPRIVYNYANYLVRNNEMKKGKEVIKNLKDNDYRKYLILSMITYRQKEFEKAAYFAKKSLEYKSNYDGYIMLGEYFFRINRIEELGRVIEKLKDFHYEETRYKVLKAKYYLVKGKAKLALNSLKGAVGEEALFYEGLSYQKLGELEKAKKIYLKVKTIPTAMVNYALIIYTEGEKEKAIKILEKINDSQSRDLLKKIKR</sequence>
<proteinExistence type="predicted"/>
<keyword evidence="3" id="KW-1185">Reference proteome</keyword>
<dbReference type="EMBL" id="AP027059">
    <property type="protein sequence ID" value="BDU51128.1"/>
    <property type="molecule type" value="Genomic_DNA"/>
</dbReference>
<keyword evidence="1" id="KW-1133">Transmembrane helix</keyword>
<gene>
    <name evidence="2" type="ORF">HLVA_16970</name>
</gene>
<dbReference type="InterPro" id="IPR011990">
    <property type="entry name" value="TPR-like_helical_dom_sf"/>
</dbReference>
<protein>
    <recommendedName>
        <fullName evidence="4">Tetratricopeptide repeat protein</fullName>
    </recommendedName>
</protein>
<dbReference type="AlphaFoldDB" id="A0AAU9DFY1"/>
<dbReference type="Proteomes" id="UP001321582">
    <property type="component" value="Chromosome"/>
</dbReference>
<evidence type="ECO:0000313" key="2">
    <source>
        <dbReference type="EMBL" id="BDU51128.1"/>
    </source>
</evidence>